<dbReference type="AlphaFoldDB" id="A0A139KVK9"/>
<reference evidence="13" key="1">
    <citation type="journal article" date="2018" name="J. Anim. Genet.">
        <title>Acquired interbacterial defense systems protect against interspecies antagonism in the human gut microbiome.</title>
        <authorList>
            <person name="Ross B.D."/>
            <person name="Verster A.J."/>
            <person name="Radey M.C."/>
            <person name="Schmidtke D.T."/>
            <person name="Pope C.E."/>
            <person name="Hoffman L.R."/>
            <person name="Hajjar A."/>
            <person name="Peterson S.B."/>
            <person name="Borenstein E."/>
            <person name="Mougous J."/>
        </authorList>
    </citation>
    <scope>NUCLEOTIDE SEQUENCE [LARGE SCALE GENOMIC DNA]</scope>
    <source>
        <strain evidence="13">3725 D1 iv</strain>
    </source>
</reference>
<evidence type="ECO:0000313" key="14">
    <source>
        <dbReference type="Proteomes" id="UP000365824"/>
    </source>
</evidence>
<evidence type="ECO:0000313" key="9">
    <source>
        <dbReference type="EMBL" id="MDC7958080.1"/>
    </source>
</evidence>
<dbReference type="Proteomes" id="UP000318823">
    <property type="component" value="Chromosome"/>
</dbReference>
<dbReference type="EMBL" id="JAQNZF010000001">
    <property type="protein sequence ID" value="MDC2740795.1"/>
    <property type="molecule type" value="Genomic_DNA"/>
</dbReference>
<dbReference type="EMBL" id="VWFC01000021">
    <property type="protein sequence ID" value="KAB1324510.1"/>
    <property type="molecule type" value="Genomic_DNA"/>
</dbReference>
<keyword evidence="2" id="KW-0444">Lipid biosynthesis</keyword>
<dbReference type="GO" id="GO:0006629">
    <property type="term" value="P:lipid metabolic process"/>
    <property type="evidence" value="ECO:0007669"/>
    <property type="project" value="UniProtKB-KW"/>
</dbReference>
<accession>A0A139KVK9</accession>
<dbReference type="PANTHER" id="PTHR37323:SF1">
    <property type="entry name" value="L-ORNITHINE N(ALPHA)-ACYLTRANSFERASE"/>
    <property type="match status" value="1"/>
</dbReference>
<evidence type="ECO:0000313" key="15">
    <source>
        <dbReference type="Proteomes" id="UP000375690"/>
    </source>
</evidence>
<dbReference type="STRING" id="28116.Bovatus_03594"/>
<keyword evidence="4" id="KW-0443">Lipid metabolism</keyword>
<dbReference type="Proteomes" id="UP001215078">
    <property type="component" value="Unassembled WGS sequence"/>
</dbReference>
<evidence type="ECO:0000256" key="4">
    <source>
        <dbReference type="ARBA" id="ARBA00023098"/>
    </source>
</evidence>
<sequence length="338" mass="38885">MEEIIKPVSKELLKAELTEDRRLRMTNKSNNQIYIITHQNAPNVMREIGRLREIAFRAAGGGTGLSMDIDEYDTMEHPYKQLIVWNPEAEEILGGYRYLLGTDVRFDEKGAPILATSHMFHFSDAFIKEYLPQTIELGRSFVTLEYQSTRAGSKGLFALDNLWDGLGALTVVMPNVKYFFGKVTMYPSYHRRGRDMILHFLKKHFYDQEKLVTPIEPLQLETSEEELNALFCKNTFKEDYKILNCEIRKLGYNIPPLVNAYMSLSPTMRMFGTAVNYEFGDVEETGILIAVDEILEDKRIRHIQTFIESHPDALRLSSCEGEEVFTPKVVTPQADCSR</sequence>
<dbReference type="EMBL" id="VWLB01000043">
    <property type="protein sequence ID" value="KAA3924665.1"/>
    <property type="molecule type" value="Genomic_DNA"/>
</dbReference>
<evidence type="ECO:0000313" key="6">
    <source>
        <dbReference type="EMBL" id="KAA3924665.1"/>
    </source>
</evidence>
<keyword evidence="5" id="KW-0012">Acyltransferase</keyword>
<keyword evidence="3 7" id="KW-0808">Transferase</keyword>
<dbReference type="Proteomes" id="UP000365824">
    <property type="component" value="Unassembled WGS sequence"/>
</dbReference>
<evidence type="ECO:0000256" key="2">
    <source>
        <dbReference type="ARBA" id="ARBA00022516"/>
    </source>
</evidence>
<dbReference type="InterPro" id="IPR052351">
    <property type="entry name" value="Ornithine_N-alpha-AT"/>
</dbReference>
<dbReference type="InterPro" id="IPR016181">
    <property type="entry name" value="Acyl_CoA_acyltransferase"/>
</dbReference>
<evidence type="ECO:0000256" key="1">
    <source>
        <dbReference type="ARBA" id="ARBA00005189"/>
    </source>
</evidence>
<proteinExistence type="predicted"/>
<evidence type="ECO:0000313" key="13">
    <source>
        <dbReference type="Proteomes" id="UP000318823"/>
    </source>
</evidence>
<reference evidence="14 15" key="4">
    <citation type="journal article" date="2019" name="Nat. Med.">
        <title>A library of human gut bacterial isolates paired with longitudinal multiomics data enables mechanistic microbiome research.</title>
        <authorList>
            <person name="Poyet M."/>
            <person name="Groussin M."/>
            <person name="Gibbons S.M."/>
            <person name="Avila-Pacheco J."/>
            <person name="Jiang X."/>
            <person name="Kearney S.M."/>
            <person name="Perrotta A.R."/>
            <person name="Berdy B."/>
            <person name="Zhao S."/>
            <person name="Lieberman T.D."/>
            <person name="Swanson P.K."/>
            <person name="Smith M."/>
            <person name="Roesemann S."/>
            <person name="Alexander J.E."/>
            <person name="Rich S.A."/>
            <person name="Livny J."/>
            <person name="Vlamakis H."/>
            <person name="Clish C."/>
            <person name="Bullock K."/>
            <person name="Deik A."/>
            <person name="Scott J."/>
            <person name="Pierce K.A."/>
            <person name="Xavier R.J."/>
            <person name="Alm E.J."/>
        </authorList>
    </citation>
    <scope>NUCLEOTIDE SEQUENCE [LARGE SCALE GENOMIC DNA]</scope>
    <source>
        <strain evidence="6 14">BIOML-A160</strain>
        <strain evidence="7 15">BIOML-A2</strain>
    </source>
</reference>
<reference evidence="10" key="2">
    <citation type="journal article" date="2018" name="Nature">
        <title>Human gut bacteria contain acquired interbacterial defence systems.</title>
        <authorList>
            <person name="Ross B.D."/>
            <person name="Verster A.J."/>
            <person name="Radey M.C."/>
            <person name="Schmidtke D.T."/>
            <person name="Pope C.E."/>
            <person name="Hoffman L.R."/>
            <person name="Hajjar A."/>
            <person name="Peterson S.B."/>
            <person name="Borenstein E."/>
            <person name="Mougous J."/>
        </authorList>
    </citation>
    <scope>NUCLEOTIDE SEQUENCE</scope>
    <source>
        <strain evidence="10">3725 D1 iv</strain>
    </source>
</reference>
<name>A0A139KVK9_BACOV</name>
<dbReference type="PANTHER" id="PTHR37323">
    <property type="entry name" value="GCN5-RELATED N-ACETYLTRANSFERASE"/>
    <property type="match status" value="1"/>
</dbReference>
<reference evidence="11 12" key="3">
    <citation type="submission" date="2018-08" db="EMBL/GenBank/DDBJ databases">
        <title>A genome reference for cultivated species of the human gut microbiota.</title>
        <authorList>
            <person name="Zou Y."/>
            <person name="Xue W."/>
            <person name="Luo G."/>
        </authorList>
    </citation>
    <scope>NUCLEOTIDE SEQUENCE [LARGE SCALE GENOMIC DNA]</scope>
    <source>
        <strain evidence="11 12">AF04-46</strain>
    </source>
</reference>
<dbReference type="SUPFAM" id="SSF55729">
    <property type="entry name" value="Acyl-CoA N-acyltransferases (Nat)"/>
    <property type="match status" value="1"/>
</dbReference>
<dbReference type="GO" id="GO:0016746">
    <property type="term" value="F:acyltransferase activity"/>
    <property type="evidence" value="ECO:0007669"/>
    <property type="project" value="UniProtKB-KW"/>
</dbReference>
<organism evidence="7 15">
    <name type="scientific">Bacteroides ovatus</name>
    <dbReference type="NCBI Taxonomy" id="28116"/>
    <lineage>
        <taxon>Bacteria</taxon>
        <taxon>Pseudomonadati</taxon>
        <taxon>Bacteroidota</taxon>
        <taxon>Bacteroidia</taxon>
        <taxon>Bacteroidales</taxon>
        <taxon>Bacteroidaceae</taxon>
        <taxon>Bacteroides</taxon>
    </lineage>
</organism>
<dbReference type="EMBL" id="JAQQPO010000007">
    <property type="protein sequence ID" value="MDC7958080.1"/>
    <property type="molecule type" value="Genomic_DNA"/>
</dbReference>
<evidence type="ECO:0000256" key="3">
    <source>
        <dbReference type="ARBA" id="ARBA00022679"/>
    </source>
</evidence>
<evidence type="ECO:0000313" key="10">
    <source>
        <dbReference type="EMBL" id="QDM10928.1"/>
    </source>
</evidence>
<reference evidence="10" key="5">
    <citation type="submission" date="2019-07" db="EMBL/GenBank/DDBJ databases">
        <authorList>
            <person name="Ross B.D."/>
            <person name="Verster A.J."/>
            <person name="Radey M.C."/>
            <person name="Schmidtke D.T."/>
            <person name="Pope C.E."/>
            <person name="Hoffman L.R."/>
            <person name="Hajjar A."/>
            <person name="Peterson S.B."/>
            <person name="Borenstein E."/>
            <person name="Mougous J.D."/>
        </authorList>
    </citation>
    <scope>NUCLEOTIDE SEQUENCE</scope>
    <source>
        <strain evidence="10">3725 D1 iv</strain>
    </source>
</reference>
<evidence type="ECO:0000256" key="5">
    <source>
        <dbReference type="ARBA" id="ARBA00023315"/>
    </source>
</evidence>
<dbReference type="Proteomes" id="UP000375690">
    <property type="component" value="Unassembled WGS sequence"/>
</dbReference>
<protein>
    <submittedName>
        <fullName evidence="7">GNAT family N-acetyltransferase</fullName>
    </submittedName>
</protein>
<reference evidence="8" key="6">
    <citation type="submission" date="2022-10" db="EMBL/GenBank/DDBJ databases">
        <title>Human gut microbiome strain richness.</title>
        <authorList>
            <person name="Chen-Liaw A."/>
        </authorList>
    </citation>
    <scope>NUCLEOTIDE SEQUENCE</scope>
    <source>
        <strain evidence="8">BSD2780120875st1_E1_BSD2780120875_150330</strain>
        <strain evidence="9">RTP21484st1_H8_RTP21484_190118</strain>
    </source>
</reference>
<dbReference type="Proteomes" id="UP000286031">
    <property type="component" value="Unassembled WGS sequence"/>
</dbReference>
<dbReference type="EMBL" id="CP041395">
    <property type="protein sequence ID" value="QDM10928.1"/>
    <property type="molecule type" value="Genomic_DNA"/>
</dbReference>
<evidence type="ECO:0000313" key="8">
    <source>
        <dbReference type="EMBL" id="MDC2740795.1"/>
    </source>
</evidence>
<evidence type="ECO:0000313" key="11">
    <source>
        <dbReference type="EMBL" id="RGX13477.1"/>
    </source>
</evidence>
<evidence type="ECO:0000313" key="12">
    <source>
        <dbReference type="Proteomes" id="UP000286031"/>
    </source>
</evidence>
<evidence type="ECO:0000313" key="7">
    <source>
        <dbReference type="EMBL" id="KAB1324510.1"/>
    </source>
</evidence>
<gene>
    <name evidence="11" type="ORF">DWV35_01585</name>
    <name evidence="10" type="ORF">DYI28_20740</name>
    <name evidence="7" type="ORF">F3B53_16810</name>
    <name evidence="6" type="ORF">F3F25_21660</name>
    <name evidence="8" type="ORF">PO382_00990</name>
    <name evidence="9" type="ORF">PQ628_07635</name>
</gene>
<comment type="pathway">
    <text evidence="1">Lipid metabolism.</text>
</comment>
<dbReference type="RefSeq" id="WP_004309515.1">
    <property type="nucleotide sequence ID" value="NZ_CAKJZI010000002.1"/>
</dbReference>
<dbReference type="Pfam" id="PF13444">
    <property type="entry name" value="Acetyltransf_5"/>
    <property type="match status" value="1"/>
</dbReference>
<dbReference type="EMBL" id="QSBI01000001">
    <property type="protein sequence ID" value="RGX13477.1"/>
    <property type="molecule type" value="Genomic_DNA"/>
</dbReference>
<dbReference type="Proteomes" id="UP001219389">
    <property type="component" value="Unassembled WGS sequence"/>
</dbReference>